<reference evidence="1 2" key="1">
    <citation type="submission" date="2013-04" db="EMBL/GenBank/DDBJ databases">
        <authorList>
            <person name="Weinstock G."/>
            <person name="Sodergren E."/>
            <person name="Lobos E.A."/>
            <person name="Fulton L."/>
            <person name="Fulton R."/>
            <person name="Courtney L."/>
            <person name="Fronick C."/>
            <person name="O'Laughlin M."/>
            <person name="Godfrey J."/>
            <person name="Wilson R.M."/>
            <person name="Miner T."/>
            <person name="Farmer C."/>
            <person name="Delehaunty K."/>
            <person name="Cordes M."/>
            <person name="Minx P."/>
            <person name="Tomlinson C."/>
            <person name="Chen J."/>
            <person name="Wollam A."/>
            <person name="Pepin K.H."/>
            <person name="Palsikar V.B."/>
            <person name="Zhang X."/>
            <person name="Suruliraj S."/>
            <person name="Perna N.T."/>
            <person name="Plunkett G."/>
            <person name="Warren W."/>
            <person name="Mitreva M."/>
            <person name="Mardis E.R."/>
            <person name="Wilson R.K."/>
        </authorList>
    </citation>
    <scope>NUCLEOTIDE SEQUENCE [LARGE SCALE GENOMIC DNA]</scope>
    <source>
        <strain evidence="1 2">DSM 4568</strain>
    </source>
</reference>
<evidence type="ECO:0000313" key="1">
    <source>
        <dbReference type="EMBL" id="EPF16623.1"/>
    </source>
</evidence>
<sequence>MPGFFISINPGGCFLVHPLQKQYLFSFTWALTSAFCCYYK</sequence>
<organism evidence="1 2">
    <name type="scientific">Cedecea davisae DSM 4568</name>
    <dbReference type="NCBI Taxonomy" id="566551"/>
    <lineage>
        <taxon>Bacteria</taxon>
        <taxon>Pseudomonadati</taxon>
        <taxon>Pseudomonadota</taxon>
        <taxon>Gammaproteobacteria</taxon>
        <taxon>Enterobacterales</taxon>
        <taxon>Enterobacteriaceae</taxon>
        <taxon>Cedecea</taxon>
    </lineage>
</organism>
<dbReference type="AlphaFoldDB" id="S3ISC3"/>
<comment type="caution">
    <text evidence="1">The sequence shown here is derived from an EMBL/GenBank/DDBJ whole genome shotgun (WGS) entry which is preliminary data.</text>
</comment>
<dbReference type="EMBL" id="ATDT01000021">
    <property type="protein sequence ID" value="EPF16623.1"/>
    <property type="molecule type" value="Genomic_DNA"/>
</dbReference>
<dbReference type="Proteomes" id="UP000014585">
    <property type="component" value="Unassembled WGS sequence"/>
</dbReference>
<gene>
    <name evidence="1" type="ORF">HMPREF0201_02369</name>
</gene>
<dbReference type="STRING" id="566551.HMPREF0201_02369"/>
<name>S3ISC3_9ENTR</name>
<proteinExistence type="predicted"/>
<protein>
    <submittedName>
        <fullName evidence="1">Uncharacterized protein</fullName>
    </submittedName>
</protein>
<accession>S3ISC3</accession>
<evidence type="ECO:0000313" key="2">
    <source>
        <dbReference type="Proteomes" id="UP000014585"/>
    </source>
</evidence>
<dbReference type="HOGENOM" id="CLU_3286844_0_0_6"/>